<feature type="transmembrane region" description="Helical" evidence="2">
    <location>
        <begin position="95"/>
        <end position="122"/>
    </location>
</feature>
<proteinExistence type="predicted"/>
<evidence type="ECO:0008006" key="5">
    <source>
        <dbReference type="Google" id="ProtNLM"/>
    </source>
</evidence>
<accession>A0ABX3HNM4</accession>
<dbReference type="EMBL" id="MPTB01000003">
    <property type="protein sequence ID" value="OMD52398.1"/>
    <property type="molecule type" value="Genomic_DNA"/>
</dbReference>
<gene>
    <name evidence="3" type="ORF">BSK56_03020</name>
</gene>
<sequence length="373" mass="40327">MTNPIKHESDQLNMDEAWARLQDSIAQEPVNPVWAAWGQQSTTNNDPLIDAASTAGTAGGRTAMTQITGQADSTTEGKKTGSRTRRPQMNRRRKWAATAASVAIFAAILATPVGSTAMAAILNQFRMQEPTVVNESDLRNIFNQITEGGTVGEAVSKFGAVSSSSGTIDGAVPINDLQKTLGYSAVSGEGFDQVKSAWISPSQEMTLTLNVDAVNEALLRLGSDQLLPESIDGKPITLAIPEIVRYDLSTDNEHWASFTQMNTPIVTVDPSIDVEEAVKAVLDFPLLPDHLKSSLQQSRILSGDIPLPLIKGQFSEEITIDGTPVIFNKNEHGRGTQYSATWVKNGQLFDFSGGEVYADKDKFMTKLQELITS</sequence>
<dbReference type="RefSeq" id="WP_076109257.1">
    <property type="nucleotide sequence ID" value="NZ_MPTB01000003.1"/>
</dbReference>
<evidence type="ECO:0000256" key="1">
    <source>
        <dbReference type="SAM" id="MobiDB-lite"/>
    </source>
</evidence>
<comment type="caution">
    <text evidence="3">The sequence shown here is derived from an EMBL/GenBank/DDBJ whole genome shotgun (WGS) entry which is preliminary data.</text>
</comment>
<keyword evidence="2" id="KW-0472">Membrane</keyword>
<organism evidence="3 4">
    <name type="scientific">Paenibacillus borealis</name>
    <dbReference type="NCBI Taxonomy" id="160799"/>
    <lineage>
        <taxon>Bacteria</taxon>
        <taxon>Bacillati</taxon>
        <taxon>Bacillota</taxon>
        <taxon>Bacilli</taxon>
        <taxon>Bacillales</taxon>
        <taxon>Paenibacillaceae</taxon>
        <taxon>Paenibacillus</taxon>
    </lineage>
</organism>
<feature type="compositionally biased region" description="Basic residues" evidence="1">
    <location>
        <begin position="80"/>
        <end position="90"/>
    </location>
</feature>
<keyword evidence="4" id="KW-1185">Reference proteome</keyword>
<dbReference type="Proteomes" id="UP000187412">
    <property type="component" value="Unassembled WGS sequence"/>
</dbReference>
<evidence type="ECO:0000313" key="4">
    <source>
        <dbReference type="Proteomes" id="UP000187412"/>
    </source>
</evidence>
<keyword evidence="2" id="KW-0812">Transmembrane</keyword>
<protein>
    <recommendedName>
        <fullName evidence="5">DUF4179 domain-containing protein</fullName>
    </recommendedName>
</protein>
<reference evidence="3 4" key="1">
    <citation type="submission" date="2016-10" db="EMBL/GenBank/DDBJ databases">
        <title>Paenibacillus species isolates.</title>
        <authorList>
            <person name="Beno S.M."/>
        </authorList>
    </citation>
    <scope>NUCLEOTIDE SEQUENCE [LARGE SCALE GENOMIC DNA]</scope>
    <source>
        <strain evidence="3 4">FSL H7-0744</strain>
    </source>
</reference>
<feature type="region of interest" description="Disordered" evidence="1">
    <location>
        <begin position="68"/>
        <end position="90"/>
    </location>
</feature>
<keyword evidence="2" id="KW-1133">Transmembrane helix</keyword>
<evidence type="ECO:0000256" key="2">
    <source>
        <dbReference type="SAM" id="Phobius"/>
    </source>
</evidence>
<evidence type="ECO:0000313" key="3">
    <source>
        <dbReference type="EMBL" id="OMD52398.1"/>
    </source>
</evidence>
<name>A0ABX3HNM4_PAEBO</name>